<dbReference type="PANTHER" id="PTHR19305">
    <property type="entry name" value="SYNAPTOSOMAL ASSOCIATED PROTEIN"/>
    <property type="match status" value="1"/>
</dbReference>
<dbReference type="GO" id="GO:0006887">
    <property type="term" value="P:exocytosis"/>
    <property type="evidence" value="ECO:0007669"/>
    <property type="project" value="TreeGrafter"/>
</dbReference>
<reference evidence="4 5" key="1">
    <citation type="submission" date="2016-04" db="EMBL/GenBank/DDBJ databases">
        <title>Evolutionary innovation and constraint leading to complex multicellularity in the Ascomycota.</title>
        <authorList>
            <person name="Cisse O."/>
            <person name="Nguyen A."/>
            <person name="Hewitt D.A."/>
            <person name="Jedd G."/>
            <person name="Stajich J.E."/>
        </authorList>
    </citation>
    <scope>NUCLEOTIDE SEQUENCE [LARGE SCALE GENOMIC DNA]</scope>
    <source>
        <strain evidence="4 5">DAH-3</strain>
    </source>
</reference>
<feature type="domain" description="T-SNARE coiled-coil homology" evidence="3">
    <location>
        <begin position="239"/>
        <end position="301"/>
    </location>
</feature>
<comment type="similarity">
    <text evidence="1">Belongs to the SNAP-25 family.</text>
</comment>
<dbReference type="CDD" id="cd15886">
    <property type="entry name" value="SNARE_SEC9N"/>
    <property type="match status" value="1"/>
</dbReference>
<keyword evidence="5" id="KW-1185">Reference proteome</keyword>
<organism evidence="4 5">
    <name type="scientific">Neolecta irregularis (strain DAH-3)</name>
    <dbReference type="NCBI Taxonomy" id="1198029"/>
    <lineage>
        <taxon>Eukaryota</taxon>
        <taxon>Fungi</taxon>
        <taxon>Dikarya</taxon>
        <taxon>Ascomycota</taxon>
        <taxon>Taphrinomycotina</taxon>
        <taxon>Neolectales</taxon>
        <taxon>Neolectaceae</taxon>
        <taxon>Neolecta</taxon>
    </lineage>
</organism>
<dbReference type="OMA" id="TNQRMER"/>
<dbReference type="EMBL" id="LXFE01003772">
    <property type="protein sequence ID" value="OLL22202.1"/>
    <property type="molecule type" value="Genomic_DNA"/>
</dbReference>
<dbReference type="SMART" id="SM00397">
    <property type="entry name" value="t_SNARE"/>
    <property type="match status" value="2"/>
</dbReference>
<dbReference type="OrthoDB" id="18679at2759"/>
<dbReference type="GO" id="GO:0005484">
    <property type="term" value="F:SNAP receptor activity"/>
    <property type="evidence" value="ECO:0007669"/>
    <property type="project" value="TreeGrafter"/>
</dbReference>
<dbReference type="PROSITE" id="PS50192">
    <property type="entry name" value="T_SNARE"/>
    <property type="match status" value="1"/>
</dbReference>
<feature type="compositionally biased region" description="Polar residues" evidence="2">
    <location>
        <begin position="52"/>
        <end position="69"/>
    </location>
</feature>
<evidence type="ECO:0000313" key="4">
    <source>
        <dbReference type="EMBL" id="OLL22202.1"/>
    </source>
</evidence>
<dbReference type="GO" id="GO:0005886">
    <property type="term" value="C:plasma membrane"/>
    <property type="evidence" value="ECO:0007669"/>
    <property type="project" value="TreeGrafter"/>
</dbReference>
<accession>A0A1U7LI26</accession>
<dbReference type="STRING" id="1198029.A0A1U7LI26"/>
<sequence length="302" mass="33514">MNKLLSKKQQPAPASDDYDRDRAALFGTSGRAPAATTAMQRPPSYASADPIFSSSSADPANSQGFSTMQEAEAEDVDEEVEGIKQELRFIKQESVASTRNALRTAQQAEETGRNTLAKLGSQSERISNVEKNLDIATIHNRQATEKGKELKTLNRSMFALHVKSPFGKAKREAAEEARIRERFEHDKLEREKTREFNAQSGRRVGEVLNPKGRPGETGYKIAGVAERSKYQFEADEEDDAVEKEIDGNLNQLAGVTSRLKGLALATNAEISSQNEKLDEIDRKNDKLGIGIHLNSERLKRIR</sequence>
<dbReference type="GO" id="GO:0019905">
    <property type="term" value="F:syntaxin binding"/>
    <property type="evidence" value="ECO:0007669"/>
    <property type="project" value="TreeGrafter"/>
</dbReference>
<dbReference type="InterPro" id="IPR000727">
    <property type="entry name" value="T_SNARE_dom"/>
</dbReference>
<evidence type="ECO:0000256" key="1">
    <source>
        <dbReference type="ARBA" id="ARBA00009480"/>
    </source>
</evidence>
<proteinExistence type="inferred from homology"/>
<evidence type="ECO:0000259" key="3">
    <source>
        <dbReference type="PROSITE" id="PS50192"/>
    </source>
</evidence>
<evidence type="ECO:0000313" key="5">
    <source>
        <dbReference type="Proteomes" id="UP000186594"/>
    </source>
</evidence>
<dbReference type="AlphaFoldDB" id="A0A1U7LI26"/>
<evidence type="ECO:0000256" key="2">
    <source>
        <dbReference type="SAM" id="MobiDB-lite"/>
    </source>
</evidence>
<feature type="region of interest" description="Disordered" evidence="2">
    <location>
        <begin position="1"/>
        <end position="80"/>
    </location>
</feature>
<name>A0A1U7LI26_NEOID</name>
<dbReference type="PANTHER" id="PTHR19305:SF9">
    <property type="entry name" value="SYNAPTOSOMAL-ASSOCIATED PROTEIN 29"/>
    <property type="match status" value="1"/>
</dbReference>
<feature type="compositionally biased region" description="Acidic residues" evidence="2">
    <location>
        <begin position="71"/>
        <end position="80"/>
    </location>
</feature>
<dbReference type="Proteomes" id="UP000186594">
    <property type="component" value="Unassembled WGS sequence"/>
</dbReference>
<dbReference type="CDD" id="cd15857">
    <property type="entry name" value="SNARE_SEC9C"/>
    <property type="match status" value="1"/>
</dbReference>
<dbReference type="GO" id="GO:0031201">
    <property type="term" value="C:SNARE complex"/>
    <property type="evidence" value="ECO:0007669"/>
    <property type="project" value="TreeGrafter"/>
</dbReference>
<dbReference type="GO" id="GO:0006906">
    <property type="term" value="P:vesicle fusion"/>
    <property type="evidence" value="ECO:0007669"/>
    <property type="project" value="TreeGrafter"/>
</dbReference>
<dbReference type="GO" id="GO:0005628">
    <property type="term" value="C:prospore membrane"/>
    <property type="evidence" value="ECO:0007669"/>
    <property type="project" value="EnsemblFungi"/>
</dbReference>
<protein>
    <submittedName>
        <fullName evidence="4">Protein transport protein sec9</fullName>
    </submittedName>
</protein>
<dbReference type="SUPFAM" id="SSF58038">
    <property type="entry name" value="SNARE fusion complex"/>
    <property type="match status" value="2"/>
</dbReference>
<gene>
    <name evidence="4" type="ORF">NEOLI_003454</name>
</gene>
<dbReference type="GO" id="GO:0032120">
    <property type="term" value="P:ascospore-type prospore membrane formation"/>
    <property type="evidence" value="ECO:0007669"/>
    <property type="project" value="EnsemblFungi"/>
</dbReference>
<dbReference type="Gene3D" id="1.20.5.110">
    <property type="match status" value="2"/>
</dbReference>
<comment type="caution">
    <text evidence="4">The sequence shown here is derived from an EMBL/GenBank/DDBJ whole genome shotgun (WGS) entry which is preliminary data.</text>
</comment>